<dbReference type="EMBL" id="BGZK01000332">
    <property type="protein sequence ID" value="GBP37354.1"/>
    <property type="molecule type" value="Genomic_DNA"/>
</dbReference>
<feature type="compositionally biased region" description="Polar residues" evidence="1">
    <location>
        <begin position="92"/>
        <end position="104"/>
    </location>
</feature>
<name>A0A4C1VHD7_EUMVA</name>
<dbReference type="AlphaFoldDB" id="A0A4C1VHD7"/>
<protein>
    <submittedName>
        <fullName evidence="2">Uncharacterized protein</fullName>
    </submittedName>
</protein>
<proteinExistence type="predicted"/>
<organism evidence="2 3">
    <name type="scientific">Eumeta variegata</name>
    <name type="common">Bagworm moth</name>
    <name type="synonym">Eumeta japonica</name>
    <dbReference type="NCBI Taxonomy" id="151549"/>
    <lineage>
        <taxon>Eukaryota</taxon>
        <taxon>Metazoa</taxon>
        <taxon>Ecdysozoa</taxon>
        <taxon>Arthropoda</taxon>
        <taxon>Hexapoda</taxon>
        <taxon>Insecta</taxon>
        <taxon>Pterygota</taxon>
        <taxon>Neoptera</taxon>
        <taxon>Endopterygota</taxon>
        <taxon>Lepidoptera</taxon>
        <taxon>Glossata</taxon>
        <taxon>Ditrysia</taxon>
        <taxon>Tineoidea</taxon>
        <taxon>Psychidae</taxon>
        <taxon>Oiketicinae</taxon>
        <taxon>Eumeta</taxon>
    </lineage>
</organism>
<feature type="region of interest" description="Disordered" evidence="1">
    <location>
        <begin position="82"/>
        <end position="104"/>
    </location>
</feature>
<evidence type="ECO:0000313" key="2">
    <source>
        <dbReference type="EMBL" id="GBP37354.1"/>
    </source>
</evidence>
<keyword evidence="3" id="KW-1185">Reference proteome</keyword>
<accession>A0A4C1VHD7</accession>
<evidence type="ECO:0000256" key="1">
    <source>
        <dbReference type="SAM" id="MobiDB-lite"/>
    </source>
</evidence>
<comment type="caution">
    <text evidence="2">The sequence shown here is derived from an EMBL/GenBank/DDBJ whole genome shotgun (WGS) entry which is preliminary data.</text>
</comment>
<sequence>MERISGKLSRSYFLVFRRRRFYTAIAEHTLPQHFQTSRWLLELLPTTITNARSGNGVLNIVNILLTLGLYYLERSSSPLLGVEPAHHDSKPLSFTSSSRQGTCF</sequence>
<reference evidence="2 3" key="1">
    <citation type="journal article" date="2019" name="Commun. Biol.">
        <title>The bagworm genome reveals a unique fibroin gene that provides high tensile strength.</title>
        <authorList>
            <person name="Kono N."/>
            <person name="Nakamura H."/>
            <person name="Ohtoshi R."/>
            <person name="Tomita M."/>
            <person name="Numata K."/>
            <person name="Arakawa K."/>
        </authorList>
    </citation>
    <scope>NUCLEOTIDE SEQUENCE [LARGE SCALE GENOMIC DNA]</scope>
</reference>
<gene>
    <name evidence="2" type="ORF">EVAR_22815_1</name>
</gene>
<evidence type="ECO:0000313" key="3">
    <source>
        <dbReference type="Proteomes" id="UP000299102"/>
    </source>
</evidence>
<dbReference type="Proteomes" id="UP000299102">
    <property type="component" value="Unassembled WGS sequence"/>
</dbReference>